<reference evidence="13 14" key="1">
    <citation type="submission" date="2022-11" db="EMBL/GenBank/DDBJ databases">
        <title>Haliovirga abyssi gen. nov., sp. nov., a mesophilic fermentative bacterium isolated from the Iheya North hydrothermal field and the proposal of Haliovirgaceae fam. nov.</title>
        <authorList>
            <person name="Miyazaki U."/>
            <person name="Tame A."/>
            <person name="Miyazaki J."/>
            <person name="Takai K."/>
            <person name="Sawayama S."/>
            <person name="Kitajima M."/>
            <person name="Okamoto A."/>
            <person name="Nakagawa S."/>
        </authorList>
    </citation>
    <scope>NUCLEOTIDE SEQUENCE [LARGE SCALE GENOMIC DNA]</scope>
    <source>
        <strain evidence="13 14">IC12</strain>
    </source>
</reference>
<evidence type="ECO:0000256" key="3">
    <source>
        <dbReference type="ARBA" id="ARBA00004947"/>
    </source>
</evidence>
<dbReference type="Pfam" id="PF01370">
    <property type="entry name" value="Epimerase"/>
    <property type="match status" value="1"/>
</dbReference>
<accession>A0AAU9DFR7</accession>
<dbReference type="EMBL" id="AP027059">
    <property type="protein sequence ID" value="BDU49499.1"/>
    <property type="molecule type" value="Genomic_DNA"/>
</dbReference>
<dbReference type="InterPro" id="IPR036291">
    <property type="entry name" value="NAD(P)-bd_dom_sf"/>
</dbReference>
<keyword evidence="9" id="KW-0413">Isomerase</keyword>
<keyword evidence="7" id="KW-0520">NAD</keyword>
<evidence type="ECO:0000256" key="5">
    <source>
        <dbReference type="ARBA" id="ARBA00013189"/>
    </source>
</evidence>
<dbReference type="GO" id="GO:0006012">
    <property type="term" value="P:galactose metabolic process"/>
    <property type="evidence" value="ECO:0007669"/>
    <property type="project" value="UniProtKB-KW"/>
</dbReference>
<comment type="similarity">
    <text evidence="4">Belongs to the NAD(P)-dependent epimerase/dehydratase family.</text>
</comment>
<evidence type="ECO:0000259" key="12">
    <source>
        <dbReference type="Pfam" id="PF01370"/>
    </source>
</evidence>
<comment type="pathway">
    <text evidence="3">Carbohydrate metabolism; galactose metabolism.</text>
</comment>
<evidence type="ECO:0000256" key="4">
    <source>
        <dbReference type="ARBA" id="ARBA00007637"/>
    </source>
</evidence>
<dbReference type="GO" id="GO:0005829">
    <property type="term" value="C:cytosol"/>
    <property type="evidence" value="ECO:0007669"/>
    <property type="project" value="TreeGrafter"/>
</dbReference>
<evidence type="ECO:0000256" key="7">
    <source>
        <dbReference type="ARBA" id="ARBA00023027"/>
    </source>
</evidence>
<name>A0AAU9DFR7_9FUSO</name>
<evidence type="ECO:0000256" key="2">
    <source>
        <dbReference type="ARBA" id="ARBA00001911"/>
    </source>
</evidence>
<gene>
    <name evidence="13" type="ORF">HLVA_00680</name>
</gene>
<dbReference type="SUPFAM" id="SSF51735">
    <property type="entry name" value="NAD(P)-binding Rossmann-fold domains"/>
    <property type="match status" value="1"/>
</dbReference>
<protein>
    <recommendedName>
        <fullName evidence="6">UDP-glucose 4-epimerase</fullName>
        <ecNumber evidence="5">5.1.3.2</ecNumber>
    </recommendedName>
    <alternativeName>
        <fullName evidence="11">Galactowaldenase</fullName>
    </alternativeName>
    <alternativeName>
        <fullName evidence="10">UDP-galactose 4-epimerase</fullName>
    </alternativeName>
</protein>
<dbReference type="Gene3D" id="3.40.50.720">
    <property type="entry name" value="NAD(P)-binding Rossmann-like Domain"/>
    <property type="match status" value="1"/>
</dbReference>
<dbReference type="PANTHER" id="PTHR43725:SF47">
    <property type="entry name" value="UDP-GLUCOSE 4-EPIMERASE"/>
    <property type="match status" value="1"/>
</dbReference>
<evidence type="ECO:0000256" key="11">
    <source>
        <dbReference type="ARBA" id="ARBA00033067"/>
    </source>
</evidence>
<dbReference type="EC" id="5.1.3.2" evidence="5"/>
<keyword evidence="8" id="KW-0299">Galactose metabolism</keyword>
<dbReference type="GO" id="GO:0003978">
    <property type="term" value="F:UDP-glucose 4-epimerase activity"/>
    <property type="evidence" value="ECO:0007669"/>
    <property type="project" value="UniProtKB-EC"/>
</dbReference>
<dbReference type="KEGG" id="haby:HLVA_00680"/>
<comment type="cofactor">
    <cofactor evidence="2">
        <name>NAD(+)</name>
        <dbReference type="ChEBI" id="CHEBI:57540"/>
    </cofactor>
</comment>
<keyword evidence="14" id="KW-1185">Reference proteome</keyword>
<feature type="domain" description="NAD-dependent epimerase/dehydratase" evidence="12">
    <location>
        <begin position="3"/>
        <end position="217"/>
    </location>
</feature>
<comment type="catalytic activity">
    <reaction evidence="1">
        <text>UDP-alpha-D-glucose = UDP-alpha-D-galactose</text>
        <dbReference type="Rhea" id="RHEA:22168"/>
        <dbReference type="ChEBI" id="CHEBI:58885"/>
        <dbReference type="ChEBI" id="CHEBI:66914"/>
        <dbReference type="EC" id="5.1.3.2"/>
    </reaction>
</comment>
<organism evidence="13 14">
    <name type="scientific">Haliovirga abyssi</name>
    <dbReference type="NCBI Taxonomy" id="2996794"/>
    <lineage>
        <taxon>Bacteria</taxon>
        <taxon>Fusobacteriati</taxon>
        <taxon>Fusobacteriota</taxon>
        <taxon>Fusobacteriia</taxon>
        <taxon>Fusobacteriales</taxon>
        <taxon>Haliovirgaceae</taxon>
        <taxon>Haliovirga</taxon>
    </lineage>
</organism>
<dbReference type="RefSeq" id="WP_307904451.1">
    <property type="nucleotide sequence ID" value="NZ_AP027059.1"/>
</dbReference>
<sequence>MKILVLGGTQFVSWYFVKRFLENGNDVITLNRGTKKGVHGHKIEEIYANRHNAEELNTALEKIEADYIIDVSGYTVSDVKNSYEAVKNKNIEGYIFISSSAVYKESEIFPICEDFSVGENKFWGKYGTNKLEAETFLIDKFKQNEFPAVILRPPYIYGEGNNIYREGFIFDRLKEEKTVVIPNKGKTLIQFIHIEDLFQTVCKIIERKIKGEIFNVGNYEGITFKGWVESCMNAFGKETKIIELDYEKYKYNPRDFFPFYDYQYYLDIRKISDIYTPQISMKEGLEKSLKWYLENEDKVMKRNHYYENSEKIIK</sequence>
<dbReference type="PANTHER" id="PTHR43725">
    <property type="entry name" value="UDP-GLUCOSE 4-EPIMERASE"/>
    <property type="match status" value="1"/>
</dbReference>
<dbReference type="Proteomes" id="UP001321582">
    <property type="component" value="Chromosome"/>
</dbReference>
<evidence type="ECO:0000313" key="13">
    <source>
        <dbReference type="EMBL" id="BDU49499.1"/>
    </source>
</evidence>
<keyword evidence="8" id="KW-0119">Carbohydrate metabolism</keyword>
<evidence type="ECO:0000256" key="8">
    <source>
        <dbReference type="ARBA" id="ARBA00023144"/>
    </source>
</evidence>
<evidence type="ECO:0000256" key="10">
    <source>
        <dbReference type="ARBA" id="ARBA00031367"/>
    </source>
</evidence>
<dbReference type="AlphaFoldDB" id="A0AAU9DFR7"/>
<evidence type="ECO:0000256" key="1">
    <source>
        <dbReference type="ARBA" id="ARBA00000083"/>
    </source>
</evidence>
<evidence type="ECO:0000256" key="9">
    <source>
        <dbReference type="ARBA" id="ARBA00023235"/>
    </source>
</evidence>
<evidence type="ECO:0000256" key="6">
    <source>
        <dbReference type="ARBA" id="ARBA00018569"/>
    </source>
</evidence>
<evidence type="ECO:0000313" key="14">
    <source>
        <dbReference type="Proteomes" id="UP001321582"/>
    </source>
</evidence>
<proteinExistence type="inferred from homology"/>
<dbReference type="InterPro" id="IPR001509">
    <property type="entry name" value="Epimerase_deHydtase"/>
</dbReference>